<protein>
    <submittedName>
        <fullName evidence="2">Prepilin-type N-terminal cleavage/methylation domain-containing protein</fullName>
    </submittedName>
</protein>
<evidence type="ECO:0000313" key="2">
    <source>
        <dbReference type="EMBL" id="BBM82965.1"/>
    </source>
</evidence>
<dbReference type="OrthoDB" id="254023at2"/>
<dbReference type="GO" id="GO:0015627">
    <property type="term" value="C:type II protein secretion system complex"/>
    <property type="evidence" value="ECO:0007669"/>
    <property type="project" value="InterPro"/>
</dbReference>
<reference evidence="2 3" key="1">
    <citation type="submission" date="2019-08" db="EMBL/GenBank/DDBJ databases">
        <title>Complete genome sequence of Candidatus Uab amorphum.</title>
        <authorList>
            <person name="Shiratori T."/>
            <person name="Suzuki S."/>
            <person name="Kakizawa Y."/>
            <person name="Ishida K."/>
        </authorList>
    </citation>
    <scope>NUCLEOTIDE SEQUENCE [LARGE SCALE GENOMIC DNA]</scope>
    <source>
        <strain evidence="2 3">SRT547</strain>
    </source>
</reference>
<sequence length="218" mass="23749">MKKRGFTLIELLVVIAIIGILAAMLLPALSQVSEKAKQSKCKANLSQLGKAFNLFLLDIGRQVRYPTGAGSVEGSDPNGSAFIFELYSEKILIEPEVYLCPSTPDINSTDPNDPSKAGDEMVIAKITPTADYSTADTTTVISYGGRINVDQNKYPGIFRPTEETTTTPIAADDWNDGFVENHENGQVMQFLFLDAHVDHLRRAAADWGAELITDPLAN</sequence>
<dbReference type="PRINTS" id="PR00813">
    <property type="entry name" value="BCTERIALGSPG"/>
</dbReference>
<proteinExistence type="predicted"/>
<dbReference type="InterPro" id="IPR045584">
    <property type="entry name" value="Pilin-like"/>
</dbReference>
<dbReference type="SUPFAM" id="SSF54523">
    <property type="entry name" value="Pili subunits"/>
    <property type="match status" value="1"/>
</dbReference>
<dbReference type="KEGG" id="uam:UABAM_01308"/>
<dbReference type="InterPro" id="IPR000983">
    <property type="entry name" value="Bac_GSPG_pilin"/>
</dbReference>
<gene>
    <name evidence="2" type="ORF">UABAM_01308</name>
</gene>
<keyword evidence="3" id="KW-1185">Reference proteome</keyword>
<dbReference type="InterPro" id="IPR012902">
    <property type="entry name" value="N_methyl_site"/>
</dbReference>
<organism evidence="2 3">
    <name type="scientific">Uabimicrobium amorphum</name>
    <dbReference type="NCBI Taxonomy" id="2596890"/>
    <lineage>
        <taxon>Bacteria</taxon>
        <taxon>Pseudomonadati</taxon>
        <taxon>Planctomycetota</taxon>
        <taxon>Candidatus Uabimicrobiia</taxon>
        <taxon>Candidatus Uabimicrobiales</taxon>
        <taxon>Candidatus Uabimicrobiaceae</taxon>
        <taxon>Candidatus Uabimicrobium</taxon>
    </lineage>
</organism>
<evidence type="ECO:0000313" key="3">
    <source>
        <dbReference type="Proteomes" id="UP000326354"/>
    </source>
</evidence>
<dbReference type="PROSITE" id="PS00409">
    <property type="entry name" value="PROKAR_NTER_METHYL"/>
    <property type="match status" value="1"/>
</dbReference>
<dbReference type="PANTHER" id="PTHR30093">
    <property type="entry name" value="GENERAL SECRETION PATHWAY PROTEIN G"/>
    <property type="match status" value="1"/>
</dbReference>
<dbReference type="Pfam" id="PF07963">
    <property type="entry name" value="N_methyl"/>
    <property type="match status" value="1"/>
</dbReference>
<dbReference type="RefSeq" id="WP_151967190.1">
    <property type="nucleotide sequence ID" value="NZ_AP019860.1"/>
</dbReference>
<name>A0A5S9ILV3_UABAM</name>
<dbReference type="AlphaFoldDB" id="A0A5S9ILV3"/>
<dbReference type="GO" id="GO:0015628">
    <property type="term" value="P:protein secretion by the type II secretion system"/>
    <property type="evidence" value="ECO:0007669"/>
    <property type="project" value="InterPro"/>
</dbReference>
<evidence type="ECO:0000256" key="1">
    <source>
        <dbReference type="ARBA" id="ARBA00022481"/>
    </source>
</evidence>
<accession>A0A5S9ILV3</accession>
<dbReference type="Proteomes" id="UP000326354">
    <property type="component" value="Chromosome"/>
</dbReference>
<dbReference type="Gene3D" id="3.30.700.10">
    <property type="entry name" value="Glycoprotein, Type 4 Pilin"/>
    <property type="match status" value="1"/>
</dbReference>
<dbReference type="NCBIfam" id="TIGR02532">
    <property type="entry name" value="IV_pilin_GFxxxE"/>
    <property type="match status" value="1"/>
</dbReference>
<keyword evidence="1" id="KW-0488">Methylation</keyword>
<dbReference type="EMBL" id="AP019860">
    <property type="protein sequence ID" value="BBM82965.1"/>
    <property type="molecule type" value="Genomic_DNA"/>
</dbReference>